<organism evidence="2 3">
    <name type="scientific">Rhizophagus irregularis (strain DAOM 181602 / DAOM 197198 / MUCL 43194)</name>
    <name type="common">Arbuscular mycorrhizal fungus</name>
    <name type="synonym">Glomus intraradices</name>
    <dbReference type="NCBI Taxonomy" id="747089"/>
    <lineage>
        <taxon>Eukaryota</taxon>
        <taxon>Fungi</taxon>
        <taxon>Fungi incertae sedis</taxon>
        <taxon>Mucoromycota</taxon>
        <taxon>Glomeromycotina</taxon>
        <taxon>Glomeromycetes</taxon>
        <taxon>Glomerales</taxon>
        <taxon>Glomeraceae</taxon>
        <taxon>Rhizophagus</taxon>
    </lineage>
</organism>
<feature type="domain" description="Protein kinase" evidence="1">
    <location>
        <begin position="1"/>
        <end position="253"/>
    </location>
</feature>
<dbReference type="GO" id="GO:0005524">
    <property type="term" value="F:ATP binding"/>
    <property type="evidence" value="ECO:0007669"/>
    <property type="project" value="InterPro"/>
</dbReference>
<protein>
    <recommendedName>
        <fullName evidence="1">Protein kinase domain-containing protein</fullName>
    </recommendedName>
</protein>
<evidence type="ECO:0000313" key="3">
    <source>
        <dbReference type="Proteomes" id="UP000018888"/>
    </source>
</evidence>
<accession>A0A2P4PEC4</accession>
<dbReference type="InterPro" id="IPR001245">
    <property type="entry name" value="Ser-Thr/Tyr_kinase_cat_dom"/>
</dbReference>
<keyword evidence="3" id="KW-1185">Reference proteome</keyword>
<dbReference type="SUPFAM" id="SSF56112">
    <property type="entry name" value="Protein kinase-like (PK-like)"/>
    <property type="match status" value="1"/>
</dbReference>
<dbReference type="GO" id="GO:0004672">
    <property type="term" value="F:protein kinase activity"/>
    <property type="evidence" value="ECO:0007669"/>
    <property type="project" value="InterPro"/>
</dbReference>
<reference evidence="2 3" key="1">
    <citation type="journal article" date="2013" name="Proc. Natl. Acad. Sci. U.S.A.">
        <title>Genome of an arbuscular mycorrhizal fungus provides insight into the oldest plant symbiosis.</title>
        <authorList>
            <person name="Tisserant E."/>
            <person name="Malbreil M."/>
            <person name="Kuo A."/>
            <person name="Kohler A."/>
            <person name="Symeonidi A."/>
            <person name="Balestrini R."/>
            <person name="Charron P."/>
            <person name="Duensing N."/>
            <person name="Frei Dit Frey N."/>
            <person name="Gianinazzi-Pearson V."/>
            <person name="Gilbert L.B."/>
            <person name="Handa Y."/>
            <person name="Herr J.R."/>
            <person name="Hijri M."/>
            <person name="Koul R."/>
            <person name="Kawaguchi M."/>
            <person name="Krajinski F."/>
            <person name="Lammers P.J."/>
            <person name="Masclaux F.G."/>
            <person name="Murat C."/>
            <person name="Morin E."/>
            <person name="Ndikumana S."/>
            <person name="Pagni M."/>
            <person name="Petitpierre D."/>
            <person name="Requena N."/>
            <person name="Rosikiewicz P."/>
            <person name="Riley R."/>
            <person name="Saito K."/>
            <person name="San Clemente H."/>
            <person name="Shapiro H."/>
            <person name="van Tuinen D."/>
            <person name="Becard G."/>
            <person name="Bonfante P."/>
            <person name="Paszkowski U."/>
            <person name="Shachar-Hill Y.Y."/>
            <person name="Tuskan G.A."/>
            <person name="Young P.W."/>
            <person name="Sanders I.R."/>
            <person name="Henrissat B."/>
            <person name="Rensing S.A."/>
            <person name="Grigoriev I.V."/>
            <person name="Corradi N."/>
            <person name="Roux C."/>
            <person name="Martin F."/>
        </authorList>
    </citation>
    <scope>NUCLEOTIDE SEQUENCE [LARGE SCALE GENOMIC DNA]</scope>
    <source>
        <strain evidence="2 3">DAOM 197198</strain>
    </source>
</reference>
<sequence>MNLEQGGNSVNLMMLKDLRITLKMRLVEIKILTNLYNTQLNVIHHEKCPEWIIFEKFQNITYYIAEGGFSKIYTTEWSEGLYLKIKNGFNKYTKYNKYVLKSLNNSSEISTNEVKTHLQIYLYEVVHYIDYEADIHNAGFIHKANKQTVKEEGIYGVLPYIAQKILCGYQYTKAADIYSFGIIIMNEFLSKEIPFNDIPHDVLLLIEFLNIKYVTTISKDVPKLLADLIIKCWDAEIENRTVHILDKAENTILSTIWNNIEELKRKEIVICTSDMQRTIPTLRRVTICVT</sequence>
<dbReference type="AlphaFoldDB" id="A0A2P4PEC4"/>
<dbReference type="InterPro" id="IPR011009">
    <property type="entry name" value="Kinase-like_dom_sf"/>
</dbReference>
<gene>
    <name evidence="2" type="ORF">GLOIN_2v1881905</name>
</gene>
<dbReference type="Pfam" id="PF07714">
    <property type="entry name" value="PK_Tyr_Ser-Thr"/>
    <property type="match status" value="1"/>
</dbReference>
<dbReference type="Gene3D" id="1.10.510.10">
    <property type="entry name" value="Transferase(Phosphotransferase) domain 1"/>
    <property type="match status" value="1"/>
</dbReference>
<dbReference type="PROSITE" id="PS50011">
    <property type="entry name" value="PROTEIN_KINASE_DOM"/>
    <property type="match status" value="1"/>
</dbReference>
<dbReference type="EMBL" id="AUPC02000258">
    <property type="protein sequence ID" value="POG63735.1"/>
    <property type="molecule type" value="Genomic_DNA"/>
</dbReference>
<comment type="caution">
    <text evidence="2">The sequence shown here is derived from an EMBL/GenBank/DDBJ whole genome shotgun (WGS) entry which is preliminary data.</text>
</comment>
<evidence type="ECO:0000313" key="2">
    <source>
        <dbReference type="EMBL" id="POG63735.1"/>
    </source>
</evidence>
<evidence type="ECO:0000259" key="1">
    <source>
        <dbReference type="PROSITE" id="PS50011"/>
    </source>
</evidence>
<reference evidence="2 3" key="2">
    <citation type="journal article" date="2018" name="New Phytol.">
        <title>High intraspecific genome diversity in the model arbuscular mycorrhizal symbiont Rhizophagus irregularis.</title>
        <authorList>
            <person name="Chen E.C.H."/>
            <person name="Morin E."/>
            <person name="Beaudet D."/>
            <person name="Noel J."/>
            <person name="Yildirir G."/>
            <person name="Ndikumana S."/>
            <person name="Charron P."/>
            <person name="St-Onge C."/>
            <person name="Giorgi J."/>
            <person name="Kruger M."/>
            <person name="Marton T."/>
            <person name="Ropars J."/>
            <person name="Grigoriev I.V."/>
            <person name="Hainaut M."/>
            <person name="Henrissat B."/>
            <person name="Roux C."/>
            <person name="Martin F."/>
            <person name="Corradi N."/>
        </authorList>
    </citation>
    <scope>NUCLEOTIDE SEQUENCE [LARGE SCALE GENOMIC DNA]</scope>
    <source>
        <strain evidence="2 3">DAOM 197198</strain>
    </source>
</reference>
<dbReference type="VEuPathDB" id="FungiDB:RhiirFUN_018503"/>
<dbReference type="Proteomes" id="UP000018888">
    <property type="component" value="Unassembled WGS sequence"/>
</dbReference>
<dbReference type="InterPro" id="IPR000719">
    <property type="entry name" value="Prot_kinase_dom"/>
</dbReference>
<name>A0A2P4PEC4_RHIID</name>
<proteinExistence type="predicted"/>